<dbReference type="EMBL" id="MU003711">
    <property type="protein sequence ID" value="KAF2804745.1"/>
    <property type="molecule type" value="Genomic_DNA"/>
</dbReference>
<dbReference type="AlphaFoldDB" id="A0A6A6Y9E4"/>
<name>A0A6A6Y9E4_9PEZI</name>
<organism evidence="1">
    <name type="scientific">Mytilinidion resinicola</name>
    <dbReference type="NCBI Taxonomy" id="574789"/>
    <lineage>
        <taxon>Eukaryota</taxon>
        <taxon>Fungi</taxon>
        <taxon>Dikarya</taxon>
        <taxon>Ascomycota</taxon>
        <taxon>Pezizomycotina</taxon>
        <taxon>Dothideomycetes</taxon>
        <taxon>Pleosporomycetidae</taxon>
        <taxon>Mytilinidiales</taxon>
        <taxon>Mytilinidiaceae</taxon>
        <taxon>Mytilinidion</taxon>
    </lineage>
</organism>
<dbReference type="OrthoDB" id="4815524at2759"/>
<evidence type="ECO:0000313" key="2">
    <source>
        <dbReference type="Proteomes" id="UP000504636"/>
    </source>
</evidence>
<dbReference type="RefSeq" id="XP_033571709.1">
    <property type="nucleotide sequence ID" value="XM_033720920.1"/>
</dbReference>
<accession>A0A6A6Y9E4</accession>
<protein>
    <submittedName>
        <fullName evidence="1 3">Uncharacterized protein</fullName>
    </submittedName>
</protein>
<reference evidence="1 3" key="1">
    <citation type="journal article" date="2020" name="Stud. Mycol.">
        <title>101 Dothideomycetes genomes: a test case for predicting lifestyles and emergence of pathogens.</title>
        <authorList>
            <person name="Haridas S."/>
            <person name="Albert R."/>
            <person name="Binder M."/>
            <person name="Bloem J."/>
            <person name="Labutti K."/>
            <person name="Salamov A."/>
            <person name="Andreopoulos B."/>
            <person name="Baker S."/>
            <person name="Barry K."/>
            <person name="Bills G."/>
            <person name="Bluhm B."/>
            <person name="Cannon C."/>
            <person name="Castanera R."/>
            <person name="Culley D."/>
            <person name="Daum C."/>
            <person name="Ezra D."/>
            <person name="Gonzalez J."/>
            <person name="Henrissat B."/>
            <person name="Kuo A."/>
            <person name="Liang C."/>
            <person name="Lipzen A."/>
            <person name="Lutzoni F."/>
            <person name="Magnuson J."/>
            <person name="Mondo S."/>
            <person name="Nolan M."/>
            <person name="Ohm R."/>
            <person name="Pangilinan J."/>
            <person name="Park H.-J."/>
            <person name="Ramirez L."/>
            <person name="Alfaro M."/>
            <person name="Sun H."/>
            <person name="Tritt A."/>
            <person name="Yoshinaga Y."/>
            <person name="Zwiers L.-H."/>
            <person name="Turgeon B."/>
            <person name="Goodwin S."/>
            <person name="Spatafora J."/>
            <person name="Crous P."/>
            <person name="Grigoriev I."/>
        </authorList>
    </citation>
    <scope>NUCLEOTIDE SEQUENCE</scope>
    <source>
        <strain evidence="1 3">CBS 304.34</strain>
    </source>
</reference>
<evidence type="ECO:0000313" key="3">
    <source>
        <dbReference type="RefSeq" id="XP_033571709.1"/>
    </source>
</evidence>
<sequence>MALQPPRLAYYATAEEAHIALQAHASAQGYGLAKYRSKPDRVDIRAYLQDAC</sequence>
<evidence type="ECO:0000313" key="1">
    <source>
        <dbReference type="EMBL" id="KAF2804745.1"/>
    </source>
</evidence>
<keyword evidence="2" id="KW-1185">Reference proteome</keyword>
<gene>
    <name evidence="1 3" type="ORF">BDZ99DRAFT_467007</name>
</gene>
<dbReference type="Proteomes" id="UP000504636">
    <property type="component" value="Unplaced"/>
</dbReference>
<reference evidence="3" key="2">
    <citation type="submission" date="2020-04" db="EMBL/GenBank/DDBJ databases">
        <authorList>
            <consortium name="NCBI Genome Project"/>
        </authorList>
    </citation>
    <scope>NUCLEOTIDE SEQUENCE</scope>
    <source>
        <strain evidence="3">CBS 304.34</strain>
    </source>
</reference>
<proteinExistence type="predicted"/>
<dbReference type="GeneID" id="54461813"/>
<reference evidence="3" key="3">
    <citation type="submission" date="2025-04" db="UniProtKB">
        <authorList>
            <consortium name="RefSeq"/>
        </authorList>
    </citation>
    <scope>IDENTIFICATION</scope>
    <source>
        <strain evidence="3">CBS 304.34</strain>
    </source>
</reference>